<dbReference type="GO" id="GO:0006120">
    <property type="term" value="P:mitochondrial electron transport, NADH to ubiquinone"/>
    <property type="evidence" value="ECO:0007669"/>
    <property type="project" value="InterPro"/>
</dbReference>
<keyword evidence="16 18" id="KW-0472">Membrane</keyword>
<keyword evidence="6" id="KW-0813">Transport</keyword>
<feature type="transmembrane region" description="Helical" evidence="18">
    <location>
        <begin position="63"/>
        <end position="83"/>
    </location>
</feature>
<dbReference type="InterPro" id="IPR050175">
    <property type="entry name" value="Complex_I_Subunit_2"/>
</dbReference>
<dbReference type="InterPro" id="IPR003917">
    <property type="entry name" value="NADH_UbQ_OxRdtase_chain2"/>
</dbReference>
<keyword evidence="15 18" id="KW-0496">Mitochondrion</keyword>
<dbReference type="InterPro" id="IPR001750">
    <property type="entry name" value="ND/Mrp_TM"/>
</dbReference>
<evidence type="ECO:0000259" key="19">
    <source>
        <dbReference type="Pfam" id="PF00361"/>
    </source>
</evidence>
<feature type="transmembrane region" description="Helical" evidence="18">
    <location>
        <begin position="186"/>
        <end position="213"/>
    </location>
</feature>
<evidence type="ECO:0000256" key="8">
    <source>
        <dbReference type="ARBA" id="ARBA00022692"/>
    </source>
</evidence>
<keyword evidence="13 18" id="KW-0520">NAD</keyword>
<feature type="transmembrane region" description="Helical" evidence="18">
    <location>
        <begin position="269"/>
        <end position="290"/>
    </location>
</feature>
<evidence type="ECO:0000256" key="16">
    <source>
        <dbReference type="ARBA" id="ARBA00023136"/>
    </source>
</evidence>
<comment type="catalytic activity">
    <reaction evidence="17 18">
        <text>a ubiquinone + NADH + 5 H(+)(in) = a ubiquinol + NAD(+) + 4 H(+)(out)</text>
        <dbReference type="Rhea" id="RHEA:29091"/>
        <dbReference type="Rhea" id="RHEA-COMP:9565"/>
        <dbReference type="Rhea" id="RHEA-COMP:9566"/>
        <dbReference type="ChEBI" id="CHEBI:15378"/>
        <dbReference type="ChEBI" id="CHEBI:16389"/>
        <dbReference type="ChEBI" id="CHEBI:17976"/>
        <dbReference type="ChEBI" id="CHEBI:57540"/>
        <dbReference type="ChEBI" id="CHEBI:57945"/>
        <dbReference type="EC" id="7.1.1.2"/>
    </reaction>
</comment>
<reference evidence="20" key="1">
    <citation type="submission" date="2021-11" db="EMBL/GenBank/DDBJ databases">
        <authorList>
            <person name="Ge X.-Y."/>
            <person name="Peng L."/>
            <person name="Sun C.-H."/>
            <person name="Wang B.-X."/>
        </authorList>
    </citation>
    <scope>NUCLEOTIDE SEQUENCE</scope>
</reference>
<comment type="similarity">
    <text evidence="3 18">Belongs to the complex I subunit 2 family.</text>
</comment>
<dbReference type="RefSeq" id="YP_010585978.1">
    <property type="nucleotide sequence ID" value="NC_069240.1"/>
</dbReference>
<evidence type="ECO:0000256" key="6">
    <source>
        <dbReference type="ARBA" id="ARBA00022448"/>
    </source>
</evidence>
<keyword evidence="12 18" id="KW-1133">Transmembrane helix</keyword>
<name>A0A9E8LNM7_9NEOP</name>
<evidence type="ECO:0000256" key="13">
    <source>
        <dbReference type="ARBA" id="ARBA00023027"/>
    </source>
</evidence>
<evidence type="ECO:0000256" key="15">
    <source>
        <dbReference type="ARBA" id="ARBA00023128"/>
    </source>
</evidence>
<proteinExistence type="inferred from homology"/>
<comment type="function">
    <text evidence="1">Core subunit of the mitochondrial membrane respiratory chain NADH dehydrogenase (Complex I) that is believed to belong to the minimal assembly required for catalysis. Complex I functions in the transfer of electrons from NADH to the respiratory chain. The immediate electron acceptor for the enzyme is believed to be ubiquinone.</text>
</comment>
<keyword evidence="9 18" id="KW-0999">Mitochondrion inner membrane</keyword>
<feature type="transmembrane region" description="Helical" evidence="18">
    <location>
        <begin position="95"/>
        <end position="115"/>
    </location>
</feature>
<accession>A0A9E8LNM7</accession>
<dbReference type="GeneID" id="77424899"/>
<feature type="transmembrane region" description="Helical" evidence="18">
    <location>
        <begin position="7"/>
        <end position="24"/>
    </location>
</feature>
<organism evidence="20">
    <name type="scientific">Adicella ragma</name>
    <dbReference type="NCBI Taxonomy" id="2904898"/>
    <lineage>
        <taxon>Eukaryota</taxon>
        <taxon>Metazoa</taxon>
        <taxon>Ecdysozoa</taxon>
        <taxon>Arthropoda</taxon>
        <taxon>Hexapoda</taxon>
        <taxon>Insecta</taxon>
        <taxon>Pterygota</taxon>
        <taxon>Neoptera</taxon>
        <taxon>Endopterygota</taxon>
        <taxon>Trichoptera</taxon>
        <taxon>Integripalpia</taxon>
        <taxon>Brevitentoria</taxon>
        <taxon>Leptoceroidea</taxon>
        <taxon>Leptoceridae</taxon>
        <taxon>Leptocerinae</taxon>
        <taxon>Triaenodini</taxon>
        <taxon>Adicella</taxon>
    </lineage>
</organism>
<evidence type="ECO:0000313" key="20">
    <source>
        <dbReference type="EMBL" id="UZZ43714.1"/>
    </source>
</evidence>
<dbReference type="PANTHER" id="PTHR46552">
    <property type="entry name" value="NADH-UBIQUINONE OXIDOREDUCTASE CHAIN 2"/>
    <property type="match status" value="1"/>
</dbReference>
<geneLocation type="mitochondrion" evidence="20"/>
<comment type="subcellular location">
    <subcellularLocation>
        <location evidence="2 18">Mitochondrion inner membrane</location>
        <topology evidence="2 18">Multi-pass membrane protein</topology>
    </subcellularLocation>
</comment>
<reference evidence="20" key="2">
    <citation type="journal article" date="2022" name="Syst. Entomol.">
        <title>Massive gene rearrangements of mitochondrial genomes and implications for the phylogeny of Trichoptera (Insecta).</title>
        <authorList>
            <person name="Ge X."/>
            <person name="Peng L."/>
            <person name="Vogler A.P."/>
            <person name="Morse J.C."/>
            <person name="Yang L."/>
            <person name="Sun C."/>
            <person name="Wang B."/>
        </authorList>
    </citation>
    <scope>NUCLEOTIDE SEQUENCE</scope>
</reference>
<sequence>MFKTFNNLKLMFLIMMILSTMIAISSSSWLTIWIMMEINSMAFIPIMMTIFNMNTSESMMLYFLVQSISSMNFLFIILINNLINNWTSPMFNWKNFLMTLILFMKMGAAPFYFWFPKVMKNISWTNNFMLMTWQKIIPMTLIYYCKFFQLIFISILLSTLMGSLMALNQTNMKMIMSFSSINHMGWLMTTLLLNINIWLIYLMNYFFITYILCKMFHYLNIKMLNNIFTSYCSNLLKLLLLLNFFSLSGMPPFLGFFPKWITLMNLFNMKMYLLIFILIMTTLINLYFYLRIMTPSLILNHSQPKFMLMTNIPYKFSTWNMIYFSFINILLIPTTTIVYQII</sequence>
<evidence type="ECO:0000256" key="1">
    <source>
        <dbReference type="ARBA" id="ARBA00003257"/>
    </source>
</evidence>
<comment type="function">
    <text evidence="18">Core subunit of the mitochondrial membrane respiratory chain NADH dehydrogenase (Complex I) which catalyzes electron transfer from NADH through the respiratory chain, using ubiquinone as an electron acceptor. Essential for the catalytic activity and assembly of complex I.</text>
</comment>
<evidence type="ECO:0000256" key="14">
    <source>
        <dbReference type="ARBA" id="ARBA00023075"/>
    </source>
</evidence>
<evidence type="ECO:0000256" key="5">
    <source>
        <dbReference type="ARBA" id="ARBA00021008"/>
    </source>
</evidence>
<keyword evidence="11 18" id="KW-0249">Electron transport</keyword>
<dbReference type="EMBL" id="OL677998">
    <property type="protein sequence ID" value="UZZ43714.1"/>
    <property type="molecule type" value="Genomic_DNA"/>
</dbReference>
<keyword evidence="7 18" id="KW-0679">Respiratory chain</keyword>
<feature type="domain" description="NADH:quinone oxidoreductase/Mrp antiporter transmembrane" evidence="19">
    <location>
        <begin position="26"/>
        <end position="284"/>
    </location>
</feature>
<feature type="transmembrane region" description="Helical" evidence="18">
    <location>
        <begin position="234"/>
        <end position="257"/>
    </location>
</feature>
<dbReference type="AlphaFoldDB" id="A0A9E8LNM7"/>
<dbReference type="PANTHER" id="PTHR46552:SF1">
    <property type="entry name" value="NADH-UBIQUINONE OXIDOREDUCTASE CHAIN 2"/>
    <property type="match status" value="1"/>
</dbReference>
<dbReference type="GO" id="GO:0005743">
    <property type="term" value="C:mitochondrial inner membrane"/>
    <property type="evidence" value="ECO:0007669"/>
    <property type="project" value="UniProtKB-SubCell"/>
</dbReference>
<dbReference type="PRINTS" id="PR01436">
    <property type="entry name" value="NADHDHGNASE2"/>
</dbReference>
<evidence type="ECO:0000256" key="17">
    <source>
        <dbReference type="ARBA" id="ARBA00049551"/>
    </source>
</evidence>
<feature type="transmembrane region" description="Helical" evidence="18">
    <location>
        <begin position="321"/>
        <end position="341"/>
    </location>
</feature>
<keyword evidence="14 18" id="KW-0830">Ubiquinone</keyword>
<protein>
    <recommendedName>
        <fullName evidence="5 18">NADH-ubiquinone oxidoreductase chain 2</fullName>
        <ecNumber evidence="4 18">7.1.1.2</ecNumber>
    </recommendedName>
</protein>
<evidence type="ECO:0000256" key="11">
    <source>
        <dbReference type="ARBA" id="ARBA00022982"/>
    </source>
</evidence>
<evidence type="ECO:0000256" key="12">
    <source>
        <dbReference type="ARBA" id="ARBA00022989"/>
    </source>
</evidence>
<dbReference type="CTD" id="4536"/>
<feature type="transmembrane region" description="Helical" evidence="18">
    <location>
        <begin position="136"/>
        <end position="166"/>
    </location>
</feature>
<evidence type="ECO:0000256" key="2">
    <source>
        <dbReference type="ARBA" id="ARBA00004448"/>
    </source>
</evidence>
<evidence type="ECO:0000256" key="18">
    <source>
        <dbReference type="RuleBase" id="RU003403"/>
    </source>
</evidence>
<evidence type="ECO:0000256" key="7">
    <source>
        <dbReference type="ARBA" id="ARBA00022660"/>
    </source>
</evidence>
<evidence type="ECO:0000256" key="3">
    <source>
        <dbReference type="ARBA" id="ARBA00007012"/>
    </source>
</evidence>
<evidence type="ECO:0000256" key="4">
    <source>
        <dbReference type="ARBA" id="ARBA00012944"/>
    </source>
</evidence>
<keyword evidence="8 18" id="KW-0812">Transmembrane</keyword>
<dbReference type="Pfam" id="PF00361">
    <property type="entry name" value="Proton_antipo_M"/>
    <property type="match status" value="1"/>
</dbReference>
<dbReference type="GO" id="GO:0008137">
    <property type="term" value="F:NADH dehydrogenase (ubiquinone) activity"/>
    <property type="evidence" value="ECO:0007669"/>
    <property type="project" value="UniProtKB-EC"/>
</dbReference>
<keyword evidence="10 18" id="KW-1278">Translocase</keyword>
<evidence type="ECO:0000256" key="10">
    <source>
        <dbReference type="ARBA" id="ARBA00022967"/>
    </source>
</evidence>
<gene>
    <name evidence="20" type="primary">ND2</name>
</gene>
<evidence type="ECO:0000256" key="9">
    <source>
        <dbReference type="ARBA" id="ARBA00022792"/>
    </source>
</evidence>
<dbReference type="EC" id="7.1.1.2" evidence="4 18"/>